<name>A0A7J9NWM8_METMI</name>
<dbReference type="RefSeq" id="WP_181501481.1">
    <property type="nucleotide sequence ID" value="NZ_JACDUH010000003.1"/>
</dbReference>
<dbReference type="EMBL" id="JACDUH010000003">
    <property type="protein sequence ID" value="MBA2851655.1"/>
    <property type="molecule type" value="Genomic_DNA"/>
</dbReference>
<evidence type="ECO:0000313" key="2">
    <source>
        <dbReference type="Proteomes" id="UP000564425"/>
    </source>
</evidence>
<dbReference type="AlphaFoldDB" id="A0A7J9NWM8"/>
<proteinExistence type="predicted"/>
<comment type="caution">
    <text evidence="1">The sequence shown here is derived from an EMBL/GenBank/DDBJ whole genome shotgun (WGS) entry which is preliminary data.</text>
</comment>
<dbReference type="Proteomes" id="UP000564425">
    <property type="component" value="Unassembled WGS sequence"/>
</dbReference>
<evidence type="ECO:0000313" key="1">
    <source>
        <dbReference type="EMBL" id="MBA2851655.1"/>
    </source>
</evidence>
<organism evidence="1 2">
    <name type="scientific">Methanococcus maripaludis</name>
    <name type="common">Methanococcus deltae</name>
    <dbReference type="NCBI Taxonomy" id="39152"/>
    <lineage>
        <taxon>Archaea</taxon>
        <taxon>Methanobacteriati</taxon>
        <taxon>Methanobacteriota</taxon>
        <taxon>Methanomada group</taxon>
        <taxon>Methanococci</taxon>
        <taxon>Methanococcales</taxon>
        <taxon>Methanococcaceae</taxon>
        <taxon>Methanococcus</taxon>
    </lineage>
</organism>
<accession>A0A7J9NWM8</accession>
<sequence length="56" mass="6434">MWSIMSATVANRKIIHNTGVVIDIPVVQERIERNTFGCTDDGFDDFDMGYVFYSEE</sequence>
<gene>
    <name evidence="1" type="ORF">HNP86_001814</name>
</gene>
<reference evidence="1 2" key="1">
    <citation type="submission" date="2020-07" db="EMBL/GenBank/DDBJ databases">
        <title>Genomic Encyclopedia of Type Strains, Phase IV (KMG-V): Genome sequencing to study the core and pangenomes of soil and plant-associated prokaryotes.</title>
        <authorList>
            <person name="Whitman W."/>
        </authorList>
    </citation>
    <scope>NUCLEOTIDE SEQUENCE [LARGE SCALE GENOMIC DNA]</scope>
    <source>
        <strain evidence="1 2">A1</strain>
    </source>
</reference>
<protein>
    <submittedName>
        <fullName evidence="1">Uncharacterized protein</fullName>
    </submittedName>
</protein>